<accession>A0AA96FD01</accession>
<organism evidence="1">
    <name type="scientific">Demequina capsici</name>
    <dbReference type="NCBI Taxonomy" id="3075620"/>
    <lineage>
        <taxon>Bacteria</taxon>
        <taxon>Bacillati</taxon>
        <taxon>Actinomycetota</taxon>
        <taxon>Actinomycetes</taxon>
        <taxon>Micrococcales</taxon>
        <taxon>Demequinaceae</taxon>
        <taxon>Demequina</taxon>
    </lineage>
</organism>
<proteinExistence type="predicted"/>
<dbReference type="EMBL" id="CP134880">
    <property type="protein sequence ID" value="WNM28089.1"/>
    <property type="molecule type" value="Genomic_DNA"/>
</dbReference>
<dbReference type="AlphaFoldDB" id="A0AA96FD01"/>
<name>A0AA96FD01_9MICO</name>
<sequence>MNATTPAFTWLPSPTCGGVMAALGLDSSAYRRHRARQRRDATAQLDALEAKLYPDAHRPDATRGRTPAGPAYVAYLRGLGWSDADIRARHYPAPAWLAAYVAPARRTQSEASPW</sequence>
<reference evidence="1" key="1">
    <citation type="submission" date="2023-09" db="EMBL/GenBank/DDBJ databases">
        <title>Demequina sp. a novel bacteria isolated from Capsicum annuum.</title>
        <authorList>
            <person name="Humaira Z."/>
            <person name="Lee J."/>
            <person name="Cho D."/>
        </authorList>
    </citation>
    <scope>NUCLEOTIDE SEQUENCE</scope>
    <source>
        <strain evidence="1">PMTSA13</strain>
    </source>
</reference>
<dbReference type="Proteomes" id="UP001303408">
    <property type="component" value="Chromosome"/>
</dbReference>
<dbReference type="RefSeq" id="WP_313544393.1">
    <property type="nucleotide sequence ID" value="NZ_CP134880.1"/>
</dbReference>
<gene>
    <name evidence="1" type="ORF">RN607_03545</name>
</gene>
<protein>
    <submittedName>
        <fullName evidence="1">Uncharacterized protein</fullName>
    </submittedName>
</protein>
<evidence type="ECO:0000313" key="1">
    <source>
        <dbReference type="EMBL" id="WNM28089.1"/>
    </source>
</evidence>
<dbReference type="KEGG" id="dcp:RN607_03545"/>